<reference evidence="2 3" key="1">
    <citation type="journal article" date="2011" name="J. Gen. Appl. Microbiol.">
        <title>Draft genome sequencing of the enigmatic basidiomycete Mixia osmundae.</title>
        <authorList>
            <person name="Nishida H."/>
            <person name="Nagatsuka Y."/>
            <person name="Sugiyama J."/>
        </authorList>
    </citation>
    <scope>NUCLEOTIDE SEQUENCE [LARGE SCALE GENOMIC DNA]</scope>
    <source>
        <strain evidence="3">CBS 9802 / IAM 14324 / JCM 22182 / KY 12970</strain>
    </source>
</reference>
<accession>G7DZJ2</accession>
<dbReference type="AlphaFoldDB" id="G7DZJ2"/>
<dbReference type="Pfam" id="PF01302">
    <property type="entry name" value="CAP_GLY"/>
    <property type="match status" value="1"/>
</dbReference>
<protein>
    <recommendedName>
        <fullName evidence="1">CAP-Gly domain-containing protein</fullName>
    </recommendedName>
</protein>
<evidence type="ECO:0000313" key="2">
    <source>
        <dbReference type="EMBL" id="GAA96002.1"/>
    </source>
</evidence>
<dbReference type="SUPFAM" id="SSF74924">
    <property type="entry name" value="Cap-Gly domain"/>
    <property type="match status" value="1"/>
</dbReference>
<dbReference type="OrthoDB" id="2500108at2759"/>
<keyword evidence="3" id="KW-1185">Reference proteome</keyword>
<organism evidence="2 3">
    <name type="scientific">Mixia osmundae (strain CBS 9802 / IAM 14324 / JCM 22182 / KY 12970)</name>
    <dbReference type="NCBI Taxonomy" id="764103"/>
    <lineage>
        <taxon>Eukaryota</taxon>
        <taxon>Fungi</taxon>
        <taxon>Dikarya</taxon>
        <taxon>Basidiomycota</taxon>
        <taxon>Pucciniomycotina</taxon>
        <taxon>Mixiomycetes</taxon>
        <taxon>Mixiales</taxon>
        <taxon>Mixiaceae</taxon>
        <taxon>Mixia</taxon>
    </lineage>
</organism>
<evidence type="ECO:0000313" key="3">
    <source>
        <dbReference type="Proteomes" id="UP000009131"/>
    </source>
</evidence>
<comment type="caution">
    <text evidence="2">The sequence shown here is derived from an EMBL/GenBank/DDBJ whole genome shotgun (WGS) entry which is preliminary data.</text>
</comment>
<dbReference type="Proteomes" id="UP000009131">
    <property type="component" value="Unassembled WGS sequence"/>
</dbReference>
<evidence type="ECO:0000259" key="1">
    <source>
        <dbReference type="SMART" id="SM01052"/>
    </source>
</evidence>
<dbReference type="FunCoup" id="G7DZJ2">
    <property type="interactions" value="334"/>
</dbReference>
<name>G7DZJ2_MIXOS</name>
<sequence>MTARPDSAEAFKRAHGLGRFAADFQSPVPVEQVIRELEERGIITGARCTVDESRRGYIRFIGPLRMSRVDKDNARRDKVHVFVGVELDEKTGKNDGSLMDTEAGEIVRHFSCEMLRGLFVAPSRITLGAPEKTVIEEMLDDLSDLDE</sequence>
<dbReference type="InterPro" id="IPR036859">
    <property type="entry name" value="CAP-Gly_dom_sf"/>
</dbReference>
<dbReference type="eggNOG" id="KOG3206">
    <property type="taxonomic scope" value="Eukaryota"/>
</dbReference>
<dbReference type="InParanoid" id="G7DZJ2"/>
<gene>
    <name evidence="2" type="primary">Mo02662</name>
    <name evidence="2" type="ORF">E5Q_02662</name>
</gene>
<proteinExistence type="predicted"/>
<dbReference type="SMART" id="SM01052">
    <property type="entry name" value="CAP_GLY"/>
    <property type="match status" value="1"/>
</dbReference>
<dbReference type="InterPro" id="IPR000938">
    <property type="entry name" value="CAP-Gly_domain"/>
</dbReference>
<dbReference type="Gene3D" id="2.30.30.190">
    <property type="entry name" value="CAP Gly-rich-like domain"/>
    <property type="match status" value="1"/>
</dbReference>
<dbReference type="EMBL" id="BABT02000069">
    <property type="protein sequence ID" value="GAA96002.1"/>
    <property type="molecule type" value="Genomic_DNA"/>
</dbReference>
<reference evidence="2 3" key="2">
    <citation type="journal article" date="2012" name="Open Biol.">
        <title>Characteristics of nucleosomes and linker DNA regions on the genome of the basidiomycete Mixia osmundae revealed by mono- and dinucleosome mapping.</title>
        <authorList>
            <person name="Nishida H."/>
            <person name="Kondo S."/>
            <person name="Matsumoto T."/>
            <person name="Suzuki Y."/>
            <person name="Yoshikawa H."/>
            <person name="Taylor T.D."/>
            <person name="Sugiyama J."/>
        </authorList>
    </citation>
    <scope>NUCLEOTIDE SEQUENCE [LARGE SCALE GENOMIC DNA]</scope>
    <source>
        <strain evidence="3">CBS 9802 / IAM 14324 / JCM 22182 / KY 12970</strain>
    </source>
</reference>
<dbReference type="HOGENOM" id="CLU_1768562_0_0_1"/>
<dbReference type="STRING" id="764103.G7DZJ2"/>
<feature type="domain" description="CAP-Gly" evidence="1">
    <location>
        <begin position="44"/>
        <end position="126"/>
    </location>
</feature>
<dbReference type="RefSeq" id="XP_014565737.1">
    <property type="nucleotide sequence ID" value="XM_014710251.1"/>
</dbReference>